<sequence>MMIKEQDHFMAGVQHALRLPLRTRCAELTVLLDRGNLLELHSFFPVLIDNIFGPQGTLSWGLRSTTESEHEDFRQLHHFLSPCGPMFKLIYTLLKDPNIRYEFPLAYLPLKIRQFLENSHGHPFYSELIHINIQTKQIMSLMLNSFDYYMFHFAYHLINPWQQRAGSAVTSWNTVYYVLCCDYIVHFLPTDPAVTVLPVIYYNGKNPLQAAKANLLEQSQNSGLITGKTLTQSKEEPFHNNLDIHHPRNDIWRSETVLTVFTDMWLHNNQVTDNTSNMNSFNIPLVAPTASRFLQHNELPTGEYMRIVRVLIKQLHSFHASAKADDTHLGELKKISIPMIQGKFYTFLRNLIHRWPLDGSFRLVLELWLTYIQPWRYPPSNLIKQINKKEVNPDIEDISMTPQNEVDAEFIPFIVENLLTYIVIFQQLLPRFCRVDLVSPKMSLMLYRITKVFDQPNLPQYLREIEHCVDNSSSPTHKYNNHWANSLPPLSPTSNWSTNMSLSKSTTMTSPDTTLNQTRTGLNTSSFLSSTRVPADKKWAPLVRQKIFDLEGPNFSYKPLFSNPPASEVLDLIFLIRKSIRHAEEIVRAKERDEQEMFSGFWGSIKYFFVGSDTNDEFTLKERQKVPLHLQVALQNLIDMFNINNEIQERDSEPSSYVSSAMNTSSDFLTPEKIRARIKNIRYEGDPDLCPIQSTENAFLVRTLYQISLKINEIYGPTFYQLYHNPSFFGRLSREILCPPITAYRYDKSTPGSPRMGSNLPPRLSLRFMANYKFLGYLFFGALLAWIFGYRIEAYFLVLIVIFFLYKCLRSIRGRETSVRHNYPTQGFGNISFNDSF</sequence>
<evidence type="ECO:0000256" key="1">
    <source>
        <dbReference type="ARBA" id="ARBA00004167"/>
    </source>
</evidence>
<keyword evidence="4 6" id="KW-0472">Membrane</keyword>
<evidence type="ECO:0000256" key="2">
    <source>
        <dbReference type="ARBA" id="ARBA00022692"/>
    </source>
</evidence>
<comment type="subcellular location">
    <subcellularLocation>
        <location evidence="1">Membrane</location>
        <topology evidence="1">Single-pass membrane protein</topology>
    </subcellularLocation>
</comment>
<feature type="transmembrane region" description="Helical" evidence="6">
    <location>
        <begin position="794"/>
        <end position="812"/>
    </location>
</feature>
<gene>
    <name evidence="7" type="ORF">PSYICH_LOCUS11324</name>
</gene>
<dbReference type="Proteomes" id="UP001153636">
    <property type="component" value="Chromosome 5"/>
</dbReference>
<evidence type="ECO:0000256" key="3">
    <source>
        <dbReference type="ARBA" id="ARBA00022989"/>
    </source>
</evidence>
<proteinExistence type="predicted"/>
<dbReference type="Pfam" id="PF14724">
    <property type="entry name" value="mit_SMPDase"/>
    <property type="match status" value="2"/>
</dbReference>
<dbReference type="GO" id="GO:0006685">
    <property type="term" value="P:sphingomyelin catabolic process"/>
    <property type="evidence" value="ECO:0007669"/>
    <property type="project" value="TreeGrafter"/>
</dbReference>
<evidence type="ECO:0008006" key="9">
    <source>
        <dbReference type="Google" id="ProtNLM"/>
    </source>
</evidence>
<organism evidence="7 8">
    <name type="scientific">Psylliodes chrysocephalus</name>
    <dbReference type="NCBI Taxonomy" id="3402493"/>
    <lineage>
        <taxon>Eukaryota</taxon>
        <taxon>Metazoa</taxon>
        <taxon>Ecdysozoa</taxon>
        <taxon>Arthropoda</taxon>
        <taxon>Hexapoda</taxon>
        <taxon>Insecta</taxon>
        <taxon>Pterygota</taxon>
        <taxon>Neoptera</taxon>
        <taxon>Endopterygota</taxon>
        <taxon>Coleoptera</taxon>
        <taxon>Polyphaga</taxon>
        <taxon>Cucujiformia</taxon>
        <taxon>Chrysomeloidea</taxon>
        <taxon>Chrysomelidae</taxon>
        <taxon>Galerucinae</taxon>
        <taxon>Alticini</taxon>
        <taxon>Psylliodes</taxon>
    </lineage>
</organism>
<accession>A0A9P0D3V1</accession>
<dbReference type="GO" id="GO:0050290">
    <property type="term" value="F:sphingomyelin phosphodiesterase D activity"/>
    <property type="evidence" value="ECO:0007669"/>
    <property type="project" value="InterPro"/>
</dbReference>
<evidence type="ECO:0000313" key="7">
    <source>
        <dbReference type="EMBL" id="CAH1110785.1"/>
    </source>
</evidence>
<dbReference type="PANTHER" id="PTHR12988">
    <property type="entry name" value="SPHINGOMYELIN PHOSPHODIESTERASE 4"/>
    <property type="match status" value="1"/>
</dbReference>
<dbReference type="PANTHER" id="PTHR12988:SF6">
    <property type="entry name" value="SPHINGOMYELIN PHOSPHODIESTERASE 4"/>
    <property type="match status" value="1"/>
</dbReference>
<keyword evidence="3 6" id="KW-1133">Transmembrane helix</keyword>
<feature type="region of interest" description="Disordered" evidence="5">
    <location>
        <begin position="501"/>
        <end position="521"/>
    </location>
</feature>
<evidence type="ECO:0000313" key="8">
    <source>
        <dbReference type="Proteomes" id="UP001153636"/>
    </source>
</evidence>
<dbReference type="GO" id="GO:0016020">
    <property type="term" value="C:membrane"/>
    <property type="evidence" value="ECO:0007669"/>
    <property type="project" value="UniProtKB-SubCell"/>
</dbReference>
<evidence type="ECO:0000256" key="5">
    <source>
        <dbReference type="SAM" id="MobiDB-lite"/>
    </source>
</evidence>
<dbReference type="GO" id="GO:0046475">
    <property type="term" value="P:glycerophospholipid catabolic process"/>
    <property type="evidence" value="ECO:0007669"/>
    <property type="project" value="TreeGrafter"/>
</dbReference>
<keyword evidence="2 6" id="KW-0812">Transmembrane</keyword>
<name>A0A9P0D3V1_9CUCU</name>
<evidence type="ECO:0000256" key="6">
    <source>
        <dbReference type="SAM" id="Phobius"/>
    </source>
</evidence>
<keyword evidence="8" id="KW-1185">Reference proteome</keyword>
<dbReference type="OrthoDB" id="10251508at2759"/>
<dbReference type="GO" id="GO:0046513">
    <property type="term" value="P:ceramide biosynthetic process"/>
    <property type="evidence" value="ECO:0007669"/>
    <property type="project" value="TreeGrafter"/>
</dbReference>
<dbReference type="AlphaFoldDB" id="A0A9P0D3V1"/>
<reference evidence="7" key="1">
    <citation type="submission" date="2022-01" db="EMBL/GenBank/DDBJ databases">
        <authorList>
            <person name="King R."/>
        </authorList>
    </citation>
    <scope>NUCLEOTIDE SEQUENCE</scope>
</reference>
<protein>
    <recommendedName>
        <fullName evidence="9">Sphingomyelin phosphodiesterase 4</fullName>
    </recommendedName>
</protein>
<dbReference type="InterPro" id="IPR024129">
    <property type="entry name" value="Sphingomy_SMPD4"/>
</dbReference>
<evidence type="ECO:0000256" key="4">
    <source>
        <dbReference type="ARBA" id="ARBA00023136"/>
    </source>
</evidence>
<dbReference type="EMBL" id="OV651817">
    <property type="protein sequence ID" value="CAH1110785.1"/>
    <property type="molecule type" value="Genomic_DNA"/>
</dbReference>